<dbReference type="GO" id="GO:0005506">
    <property type="term" value="F:iron ion binding"/>
    <property type="evidence" value="ECO:0007669"/>
    <property type="project" value="InterPro"/>
</dbReference>
<name>A0A4P6ZWW7_9BACL</name>
<evidence type="ECO:0000256" key="8">
    <source>
        <dbReference type="SAM" id="MobiDB-lite"/>
    </source>
</evidence>
<dbReference type="InterPro" id="IPR051811">
    <property type="entry name" value="Cytochrome_c550/c551-like"/>
</dbReference>
<evidence type="ECO:0000256" key="3">
    <source>
        <dbReference type="ARBA" id="ARBA00022723"/>
    </source>
</evidence>
<dbReference type="SUPFAM" id="SSF46626">
    <property type="entry name" value="Cytochrome c"/>
    <property type="match status" value="1"/>
</dbReference>
<evidence type="ECO:0000259" key="10">
    <source>
        <dbReference type="PROSITE" id="PS51007"/>
    </source>
</evidence>
<keyword evidence="3 7" id="KW-0479">Metal-binding</keyword>
<evidence type="ECO:0000256" key="9">
    <source>
        <dbReference type="SAM" id="Phobius"/>
    </source>
</evidence>
<dbReference type="AlphaFoldDB" id="A0A4P6ZWW7"/>
<dbReference type="GO" id="GO:0016020">
    <property type="term" value="C:membrane"/>
    <property type="evidence" value="ECO:0007669"/>
    <property type="project" value="InterPro"/>
</dbReference>
<keyword evidence="12" id="KW-1185">Reference proteome</keyword>
<feature type="binding site" description="covalent" evidence="6">
    <location>
        <position position="67"/>
    </location>
    <ligand>
        <name>heme c</name>
        <dbReference type="ChEBI" id="CHEBI:61717"/>
    </ligand>
</feature>
<keyword evidence="9" id="KW-0812">Transmembrane</keyword>
<evidence type="ECO:0000313" key="11">
    <source>
        <dbReference type="EMBL" id="QBP40882.1"/>
    </source>
</evidence>
<feature type="region of interest" description="Disordered" evidence="8">
    <location>
        <begin position="36"/>
        <end position="55"/>
    </location>
</feature>
<organism evidence="11 12">
    <name type="scientific">Paenisporosarcina antarctica</name>
    <dbReference type="NCBI Taxonomy" id="417367"/>
    <lineage>
        <taxon>Bacteria</taxon>
        <taxon>Bacillati</taxon>
        <taxon>Bacillota</taxon>
        <taxon>Bacilli</taxon>
        <taxon>Bacillales</taxon>
        <taxon>Caryophanaceae</taxon>
        <taxon>Paenisporosarcina</taxon>
    </lineage>
</organism>
<feature type="compositionally biased region" description="Acidic residues" evidence="8">
    <location>
        <begin position="42"/>
        <end position="55"/>
    </location>
</feature>
<evidence type="ECO:0000256" key="7">
    <source>
        <dbReference type="PIRSR" id="PIRSR000025-2"/>
    </source>
</evidence>
<dbReference type="GO" id="GO:0020037">
    <property type="term" value="F:heme binding"/>
    <property type="evidence" value="ECO:0007669"/>
    <property type="project" value="InterPro"/>
</dbReference>
<dbReference type="OrthoDB" id="7933886at2"/>
<dbReference type="InterPro" id="IPR036909">
    <property type="entry name" value="Cyt_c-like_dom_sf"/>
</dbReference>
<dbReference type="Proteomes" id="UP000294292">
    <property type="component" value="Chromosome"/>
</dbReference>
<keyword evidence="4" id="KW-0249">Electron transport</keyword>
<dbReference type="PANTHER" id="PTHR37823:SF4">
    <property type="entry name" value="MENAQUINOL-CYTOCHROME C REDUCTASE CYTOCHROME B_C SUBUNIT"/>
    <property type="match status" value="1"/>
</dbReference>
<evidence type="ECO:0000256" key="4">
    <source>
        <dbReference type="ARBA" id="ARBA00022982"/>
    </source>
</evidence>
<dbReference type="GO" id="GO:0009055">
    <property type="term" value="F:electron transfer activity"/>
    <property type="evidence" value="ECO:0007669"/>
    <property type="project" value="InterPro"/>
</dbReference>
<dbReference type="NCBIfam" id="NF045773">
    <property type="entry name" value="cytochro_C550"/>
    <property type="match status" value="1"/>
</dbReference>
<dbReference type="KEGG" id="panc:E2636_06980"/>
<feature type="transmembrane region" description="Helical" evidence="9">
    <location>
        <begin position="6"/>
        <end position="25"/>
    </location>
</feature>
<dbReference type="PIRSF" id="PIRSF000025">
    <property type="entry name" value="Cytc_Bsub_c550"/>
    <property type="match status" value="1"/>
</dbReference>
<evidence type="ECO:0000256" key="5">
    <source>
        <dbReference type="ARBA" id="ARBA00023004"/>
    </source>
</evidence>
<keyword evidence="1" id="KW-0813">Transport</keyword>
<dbReference type="PANTHER" id="PTHR37823">
    <property type="entry name" value="CYTOCHROME C-553-LIKE"/>
    <property type="match status" value="1"/>
</dbReference>
<evidence type="ECO:0000256" key="2">
    <source>
        <dbReference type="ARBA" id="ARBA00022617"/>
    </source>
</evidence>
<protein>
    <submittedName>
        <fullName evidence="11">Cytochrome c</fullName>
    </submittedName>
</protein>
<evidence type="ECO:0000256" key="1">
    <source>
        <dbReference type="ARBA" id="ARBA00022448"/>
    </source>
</evidence>
<keyword evidence="9" id="KW-1133">Transmembrane helix</keyword>
<keyword evidence="5 7" id="KW-0408">Iron</keyword>
<dbReference type="Gene3D" id="1.10.760.10">
    <property type="entry name" value="Cytochrome c-like domain"/>
    <property type="match status" value="1"/>
</dbReference>
<keyword evidence="9" id="KW-0472">Membrane</keyword>
<feature type="binding site" description="axial binding residue" evidence="7">
    <location>
        <position position="68"/>
    </location>
    <ligand>
        <name>heme c</name>
        <dbReference type="ChEBI" id="CHEBI:61717"/>
    </ligand>
    <ligandPart>
        <name>Fe</name>
        <dbReference type="ChEBI" id="CHEBI:18248"/>
    </ligandPart>
</feature>
<evidence type="ECO:0000256" key="6">
    <source>
        <dbReference type="PIRSR" id="PIRSR000025-1"/>
    </source>
</evidence>
<evidence type="ECO:0000313" key="12">
    <source>
        <dbReference type="Proteomes" id="UP000294292"/>
    </source>
</evidence>
<dbReference type="EMBL" id="CP038015">
    <property type="protein sequence ID" value="QBP40882.1"/>
    <property type="molecule type" value="Genomic_DNA"/>
</dbReference>
<keyword evidence="2 6" id="KW-0349">Heme</keyword>
<feature type="binding site" description="covalent" evidence="6">
    <location>
        <position position="64"/>
    </location>
    <ligand>
        <name>heme c</name>
        <dbReference type="ChEBI" id="CHEBI:61717"/>
    </ligand>
</feature>
<sequence length="123" mass="12884">MQKNPIVPFILIMAFGIGLIFFLSIQGVDKKEEIAAGHEEGAAGEEEGATTEEFDPEAVAQGKCISCHGGDLAGQGNFPSLVDTKLSKEEIADVITNGKGSMPGGLVDEANVEAMADYILSLK</sequence>
<reference evidence="11 12" key="1">
    <citation type="submission" date="2019-03" db="EMBL/GenBank/DDBJ databases">
        <title>Complete genome sequence of Paenisporosarcina antarctica CGMCC 1.6503T.</title>
        <authorList>
            <person name="Rong J.-C."/>
            <person name="Chi N.-Y."/>
            <person name="Zhang Q.-F."/>
        </authorList>
    </citation>
    <scope>NUCLEOTIDE SEQUENCE [LARGE SCALE GENOMIC DNA]</scope>
    <source>
        <strain evidence="11 12">CGMCC 1.6503</strain>
    </source>
</reference>
<dbReference type="RefSeq" id="WP_134209553.1">
    <property type="nucleotide sequence ID" value="NZ_CP038015.1"/>
</dbReference>
<dbReference type="PROSITE" id="PS51007">
    <property type="entry name" value="CYTC"/>
    <property type="match status" value="1"/>
</dbReference>
<gene>
    <name evidence="11" type="ORF">E2636_06980</name>
</gene>
<accession>A0A4P6ZWW7</accession>
<proteinExistence type="predicted"/>
<dbReference type="InterPro" id="IPR054780">
    <property type="entry name" value="Cytochro_C550_firm"/>
</dbReference>
<dbReference type="InterPro" id="IPR012218">
    <property type="entry name" value="Cyt_c_BACSU-c550-type"/>
</dbReference>
<dbReference type="Pfam" id="PF13442">
    <property type="entry name" value="Cytochrome_CBB3"/>
    <property type="match status" value="1"/>
</dbReference>
<feature type="domain" description="Cytochrome c" evidence="10">
    <location>
        <begin position="39"/>
        <end position="123"/>
    </location>
</feature>
<feature type="binding site" description="axial binding residue" evidence="7">
    <location>
        <position position="102"/>
    </location>
    <ligand>
        <name>heme c</name>
        <dbReference type="ChEBI" id="CHEBI:61717"/>
    </ligand>
    <ligandPart>
        <name>Fe</name>
        <dbReference type="ChEBI" id="CHEBI:18248"/>
    </ligandPart>
</feature>
<dbReference type="InterPro" id="IPR009056">
    <property type="entry name" value="Cyt_c-like_dom"/>
</dbReference>
<comment type="PTM">
    <text evidence="6">Binds 1 heme c group covalently per subunit.</text>
</comment>